<dbReference type="InterPro" id="IPR003010">
    <property type="entry name" value="C-N_Hydrolase"/>
</dbReference>
<sequence>MRVGLAQINPTVGDLVGNVAKLLGEYATAVGAGCDIVAFPELSITGYPPEDLVLKPGFLADNMRALNSVVEATGNCMAVIGFVDSVAVQVEGGEERILFNAAAVAQNGKIIGIYRKQLLPNYSVFDEERYFTPGPSIQDIFTCDGIPFAVSICEDLWVGDPTEQQAQQGAKLCISINGSPFHRNKPTQRDELVSSRAQTNAVVVAYVNQIGGQDELVFDGGSLVADAHGVIQARATSFSEDLIVCDVSALGDVVCVTAPREAESASSELERVHAALVLGTRDYVQKNGFTDVVIGLSGGIDSALVAAIAVEALGAEHVHGVSMPSRYSSDGSKDDAFELAQNLNIQCQSVPIEPAFAAYLSMLEESFAGKAEDLTEENLQSRVRGMILMALSNKHGWMVLTTGNKSELAVGYFTLYGDSVGGFAIIKDVLKTTVYELCEWVNERAGKSLIPRAIIDKAPSAELRPDQRDDQSLPAYEVLDAILEMYVEFDLTASDIIARGYDEVLVRRIARLVDMNEYKRRQCPPGVRVSTKAFGKDRRLPITNRYAG</sequence>
<keyword evidence="6" id="KW-0067">ATP-binding</keyword>
<dbReference type="InterPro" id="IPR022310">
    <property type="entry name" value="NAD/GMP_synthase"/>
</dbReference>
<dbReference type="InterPro" id="IPR036526">
    <property type="entry name" value="C-N_Hydrolase_sf"/>
</dbReference>
<dbReference type="CDD" id="cd00553">
    <property type="entry name" value="NAD_synthase"/>
    <property type="match status" value="1"/>
</dbReference>
<dbReference type="InterPro" id="IPR000132">
    <property type="entry name" value="Nitrilase/CN_hydratase_CS"/>
</dbReference>
<organism evidence="9">
    <name type="scientific">freshwater metagenome</name>
    <dbReference type="NCBI Taxonomy" id="449393"/>
    <lineage>
        <taxon>unclassified sequences</taxon>
        <taxon>metagenomes</taxon>
        <taxon>ecological metagenomes</taxon>
    </lineage>
</organism>
<dbReference type="NCBIfam" id="TIGR00552">
    <property type="entry name" value="nadE"/>
    <property type="match status" value="1"/>
</dbReference>
<dbReference type="PIRSF" id="PIRSF006630">
    <property type="entry name" value="NADS_GAT"/>
    <property type="match status" value="1"/>
</dbReference>
<dbReference type="InterPro" id="IPR003694">
    <property type="entry name" value="NAD_synthase"/>
</dbReference>
<comment type="similarity">
    <text evidence="2">In the C-terminal section; belongs to the NAD synthetase family.</text>
</comment>
<dbReference type="AlphaFoldDB" id="A0A6J7U2R6"/>
<evidence type="ECO:0000256" key="3">
    <source>
        <dbReference type="ARBA" id="ARBA00012743"/>
    </source>
</evidence>
<dbReference type="GO" id="GO:0005737">
    <property type="term" value="C:cytoplasm"/>
    <property type="evidence" value="ECO:0007669"/>
    <property type="project" value="InterPro"/>
</dbReference>
<reference evidence="9" key="1">
    <citation type="submission" date="2020-05" db="EMBL/GenBank/DDBJ databases">
        <authorList>
            <person name="Chiriac C."/>
            <person name="Salcher M."/>
            <person name="Ghai R."/>
            <person name="Kavagutti S V."/>
        </authorList>
    </citation>
    <scope>NUCLEOTIDE SEQUENCE</scope>
</reference>
<dbReference type="HAMAP" id="MF_02090">
    <property type="entry name" value="NadE_glutamine_dep"/>
    <property type="match status" value="1"/>
</dbReference>
<feature type="domain" description="CN hydrolase" evidence="8">
    <location>
        <begin position="1"/>
        <end position="249"/>
    </location>
</feature>
<dbReference type="EMBL" id="CAFBQU010000003">
    <property type="protein sequence ID" value="CAB5060191.1"/>
    <property type="molecule type" value="Genomic_DNA"/>
</dbReference>
<evidence type="ECO:0000256" key="1">
    <source>
        <dbReference type="ARBA" id="ARBA00005188"/>
    </source>
</evidence>
<dbReference type="NCBIfam" id="NF010588">
    <property type="entry name" value="PRK13981.1"/>
    <property type="match status" value="1"/>
</dbReference>
<dbReference type="Pfam" id="PF02540">
    <property type="entry name" value="NAD_synthase"/>
    <property type="match status" value="1"/>
</dbReference>
<dbReference type="InterPro" id="IPR014445">
    <property type="entry name" value="Gln-dep_NAD_synthase"/>
</dbReference>
<keyword evidence="7" id="KW-0520">NAD</keyword>
<keyword evidence="5" id="KW-0547">Nucleotide-binding</keyword>
<dbReference type="PANTHER" id="PTHR23090:SF9">
    <property type="entry name" value="GLUTAMINE-DEPENDENT NAD(+) SYNTHETASE"/>
    <property type="match status" value="1"/>
</dbReference>
<gene>
    <name evidence="9" type="ORF">UFOPK4347_00263</name>
</gene>
<accession>A0A6J7U2R6</accession>
<dbReference type="GO" id="GO:0009435">
    <property type="term" value="P:NAD+ biosynthetic process"/>
    <property type="evidence" value="ECO:0007669"/>
    <property type="project" value="UniProtKB-UniPathway"/>
</dbReference>
<evidence type="ECO:0000256" key="7">
    <source>
        <dbReference type="ARBA" id="ARBA00023027"/>
    </source>
</evidence>
<dbReference type="PROSITE" id="PS50263">
    <property type="entry name" value="CN_HYDROLASE"/>
    <property type="match status" value="1"/>
</dbReference>
<evidence type="ECO:0000256" key="2">
    <source>
        <dbReference type="ARBA" id="ARBA00007145"/>
    </source>
</evidence>
<dbReference type="InterPro" id="IPR014729">
    <property type="entry name" value="Rossmann-like_a/b/a_fold"/>
</dbReference>
<protein>
    <recommendedName>
        <fullName evidence="3">NAD(+) synthase (glutamine-hydrolyzing)</fullName>
        <ecNumber evidence="3">6.3.5.1</ecNumber>
    </recommendedName>
</protein>
<keyword evidence="4" id="KW-0436">Ligase</keyword>
<dbReference type="PROSITE" id="PS00920">
    <property type="entry name" value="NITRIL_CHT_1"/>
    <property type="match status" value="1"/>
</dbReference>
<comment type="pathway">
    <text evidence="1">Cofactor biosynthesis; NAD(+) biosynthesis; NAD(+) from deamido-NAD(+) (L-Gln route): step 1/1.</text>
</comment>
<dbReference type="PANTHER" id="PTHR23090">
    <property type="entry name" value="NH 3 /GLUTAMINE-DEPENDENT NAD + SYNTHETASE"/>
    <property type="match status" value="1"/>
</dbReference>
<dbReference type="Gene3D" id="3.60.110.10">
    <property type="entry name" value="Carbon-nitrogen hydrolase"/>
    <property type="match status" value="1"/>
</dbReference>
<dbReference type="SUPFAM" id="SSF56317">
    <property type="entry name" value="Carbon-nitrogen hydrolase"/>
    <property type="match status" value="1"/>
</dbReference>
<dbReference type="GO" id="GO:0005524">
    <property type="term" value="F:ATP binding"/>
    <property type="evidence" value="ECO:0007669"/>
    <property type="project" value="UniProtKB-KW"/>
</dbReference>
<dbReference type="CDD" id="cd07570">
    <property type="entry name" value="GAT_Gln-NAD-synth"/>
    <property type="match status" value="1"/>
</dbReference>
<evidence type="ECO:0000259" key="8">
    <source>
        <dbReference type="PROSITE" id="PS50263"/>
    </source>
</evidence>
<dbReference type="EC" id="6.3.5.1" evidence="3"/>
<name>A0A6J7U2R6_9ZZZZ</name>
<dbReference type="Pfam" id="PF00795">
    <property type="entry name" value="CN_hydrolase"/>
    <property type="match status" value="1"/>
</dbReference>
<dbReference type="GO" id="GO:0003952">
    <property type="term" value="F:NAD+ synthase (glutamine-hydrolyzing) activity"/>
    <property type="evidence" value="ECO:0007669"/>
    <property type="project" value="UniProtKB-EC"/>
</dbReference>
<dbReference type="Gene3D" id="3.40.50.620">
    <property type="entry name" value="HUPs"/>
    <property type="match status" value="1"/>
</dbReference>
<dbReference type="SUPFAM" id="SSF52402">
    <property type="entry name" value="Adenine nucleotide alpha hydrolases-like"/>
    <property type="match status" value="1"/>
</dbReference>
<evidence type="ECO:0000313" key="9">
    <source>
        <dbReference type="EMBL" id="CAB5060191.1"/>
    </source>
</evidence>
<evidence type="ECO:0000256" key="4">
    <source>
        <dbReference type="ARBA" id="ARBA00022598"/>
    </source>
</evidence>
<evidence type="ECO:0000256" key="6">
    <source>
        <dbReference type="ARBA" id="ARBA00022840"/>
    </source>
</evidence>
<proteinExistence type="inferred from homology"/>
<dbReference type="FunFam" id="3.40.50.620:FF:000106">
    <property type="entry name" value="Glutamine-dependent NAD(+) synthetase"/>
    <property type="match status" value="1"/>
</dbReference>
<evidence type="ECO:0000256" key="5">
    <source>
        <dbReference type="ARBA" id="ARBA00022741"/>
    </source>
</evidence>
<dbReference type="GO" id="GO:0000257">
    <property type="term" value="F:nitrilase activity"/>
    <property type="evidence" value="ECO:0007669"/>
    <property type="project" value="UniProtKB-ARBA"/>
</dbReference>
<dbReference type="GO" id="GO:0004359">
    <property type="term" value="F:glutaminase activity"/>
    <property type="evidence" value="ECO:0007669"/>
    <property type="project" value="InterPro"/>
</dbReference>
<dbReference type="UniPathway" id="UPA00253">
    <property type="reaction ID" value="UER00334"/>
</dbReference>